<dbReference type="AlphaFoldDB" id="A0A2P7QSG3"/>
<dbReference type="InterPro" id="IPR006015">
    <property type="entry name" value="Universal_stress_UspA"/>
</dbReference>
<dbReference type="Proteomes" id="UP000241167">
    <property type="component" value="Unassembled WGS sequence"/>
</dbReference>
<dbReference type="RefSeq" id="WP_106513054.1">
    <property type="nucleotide sequence ID" value="NZ_PXYI01000003.1"/>
</dbReference>
<evidence type="ECO:0000256" key="1">
    <source>
        <dbReference type="ARBA" id="ARBA00008791"/>
    </source>
</evidence>
<dbReference type="InterPro" id="IPR006016">
    <property type="entry name" value="UspA"/>
</dbReference>
<dbReference type="EMBL" id="PXYI01000003">
    <property type="protein sequence ID" value="PSJ40901.1"/>
    <property type="molecule type" value="Genomic_DNA"/>
</dbReference>
<evidence type="ECO:0000313" key="3">
    <source>
        <dbReference type="EMBL" id="PSJ40901.1"/>
    </source>
</evidence>
<gene>
    <name evidence="3" type="ORF">C7I55_11550</name>
</gene>
<organism evidence="3 4">
    <name type="scientific">Allosphingosinicella deserti</name>
    <dbReference type="NCBI Taxonomy" id="2116704"/>
    <lineage>
        <taxon>Bacteria</taxon>
        <taxon>Pseudomonadati</taxon>
        <taxon>Pseudomonadota</taxon>
        <taxon>Alphaproteobacteria</taxon>
        <taxon>Sphingomonadales</taxon>
        <taxon>Sphingomonadaceae</taxon>
        <taxon>Allosphingosinicella</taxon>
    </lineage>
</organism>
<dbReference type="PANTHER" id="PTHR46268">
    <property type="entry name" value="STRESS RESPONSE PROTEIN NHAX"/>
    <property type="match status" value="1"/>
</dbReference>
<name>A0A2P7QSG3_9SPHN</name>
<proteinExistence type="inferred from homology"/>
<protein>
    <submittedName>
        <fullName evidence="3">Universal stress protein</fullName>
    </submittedName>
</protein>
<comment type="similarity">
    <text evidence="1">Belongs to the universal stress protein A family.</text>
</comment>
<dbReference type="Gene3D" id="3.40.50.12370">
    <property type="match status" value="1"/>
</dbReference>
<dbReference type="Pfam" id="PF00582">
    <property type="entry name" value="Usp"/>
    <property type="match status" value="1"/>
</dbReference>
<sequence length="266" mass="27104">MKSILLFANDDPGFDIRLKAALALARAGGGHITCLQARPFNTFVVADPFGGVYAPAALMATIEAADSAHQDRIETQLGVEGISWSWQREDGEPGPALVTHSSLADAIVISVPGTDPGAMAVASDVALHARSAVVAVPSAGSAFDPAGKAMIAWNGSAESAHALRLALPLLRMASAVEIVTIGAAGGRFLAAEASVYLARQGIAAGLVERRAAGRRPAEALADAAAQTGAGAIVMGAYGHTRMREAVLGGTTRDMLRSAAVPLVLAH</sequence>
<feature type="domain" description="UspA" evidence="2">
    <location>
        <begin position="189"/>
        <end position="264"/>
    </location>
</feature>
<evidence type="ECO:0000313" key="4">
    <source>
        <dbReference type="Proteomes" id="UP000241167"/>
    </source>
</evidence>
<keyword evidence="4" id="KW-1185">Reference proteome</keyword>
<dbReference type="PRINTS" id="PR01438">
    <property type="entry name" value="UNVRSLSTRESS"/>
</dbReference>
<dbReference type="PANTHER" id="PTHR46268:SF15">
    <property type="entry name" value="UNIVERSAL STRESS PROTEIN HP_0031"/>
    <property type="match status" value="1"/>
</dbReference>
<dbReference type="SUPFAM" id="SSF52402">
    <property type="entry name" value="Adenine nucleotide alpha hydrolases-like"/>
    <property type="match status" value="2"/>
</dbReference>
<dbReference type="OrthoDB" id="9804721at2"/>
<evidence type="ECO:0000259" key="2">
    <source>
        <dbReference type="Pfam" id="PF00582"/>
    </source>
</evidence>
<comment type="caution">
    <text evidence="3">The sequence shown here is derived from an EMBL/GenBank/DDBJ whole genome shotgun (WGS) entry which is preliminary data.</text>
</comment>
<reference evidence="3 4" key="1">
    <citation type="submission" date="2018-03" db="EMBL/GenBank/DDBJ databases">
        <title>The draft genome of Sphingosinicella sp. GL-C-18.</title>
        <authorList>
            <person name="Liu L."/>
            <person name="Li L."/>
            <person name="Liang L."/>
            <person name="Zhang X."/>
            <person name="Wang T."/>
        </authorList>
    </citation>
    <scope>NUCLEOTIDE SEQUENCE [LARGE SCALE GENOMIC DNA]</scope>
    <source>
        <strain evidence="3 4">GL-C-18</strain>
    </source>
</reference>
<accession>A0A2P7QSG3</accession>